<feature type="signal peptide" evidence="9">
    <location>
        <begin position="1"/>
        <end position="18"/>
    </location>
</feature>
<protein>
    <recommendedName>
        <fullName evidence="12">Glutamate receptor</fullName>
    </recommendedName>
</protein>
<keyword evidence="5 8" id="KW-0472">Membrane</keyword>
<keyword evidence="6" id="KW-0675">Receptor</keyword>
<dbReference type="AlphaFoldDB" id="A0A226EB71"/>
<dbReference type="PANTHER" id="PTHR42643">
    <property type="entry name" value="IONOTROPIC RECEPTOR 20A-RELATED"/>
    <property type="match status" value="1"/>
</dbReference>
<evidence type="ECO:0000256" key="5">
    <source>
        <dbReference type="ARBA" id="ARBA00023136"/>
    </source>
</evidence>
<keyword evidence="11" id="KW-1185">Reference proteome</keyword>
<accession>A0A226EB71</accession>
<dbReference type="InterPro" id="IPR052192">
    <property type="entry name" value="Insect_Ionotropic_Sensory_Rcpt"/>
</dbReference>
<sequence length="664" mass="76330">MKHVSRLFLCFTFPNVVSISVGGYPLDIKFPGTLHFIFGTNQAVKSDFDQMSRNFVDMNRSPVSLQRLLIKPGIINRTAVIHPKTRHRVLFSQSWYTILQATSNNTSWIHIQTILMQDVLFYVNPKYIFVHISSPMSKKYYQNYPHFRGSSILIILQKTTTRKTLLFIPCIVCHDLPHPEETTGLNGLQIDQIWKSRNTNMQGKIIYLSTILTASYHLATKCGPNLINYGEKDVHKRCVISHLAQHYNFTVIPIPGKALETTVVGRIGFRHYLTGGFIADISSKKMNIFRTTFTEIEFVLVTDHPTLMNDFAVFLYPFDSLTWTLICVSVVAITRIIRLQWRKDDRNSAFLDLLRIASLLLGQAGGNLLTLFKSRWIASFLLPVWFWACYILMFNLYQGSIFSYLTVTMSPRVPRTMAELLESDFKVVTRSSIANYDHEQHKVIHWALLIEEIITFKEGLSRNESIEKYNRLQNRTSFYRFSEIDVLTLVKSLSLSTQEHAGFRQAPIVLMDVKMGLLDLAVLLEKVGKRYVIRGREATPFHSITVSAGFRNFLTPYISETIDALEEFGISGRWDELSHLKYKLSAMVQMGRSSYSELFRKEMAGRKKSIVFHESAQVSLKVMKFLFFLCGGLVLCAGCVLGWECGIGRRLSFLISLYWRRQIT</sequence>
<feature type="chain" id="PRO_5012691646" description="Glutamate receptor" evidence="9">
    <location>
        <begin position="19"/>
        <end position="664"/>
    </location>
</feature>
<evidence type="ECO:0000256" key="4">
    <source>
        <dbReference type="ARBA" id="ARBA00022989"/>
    </source>
</evidence>
<comment type="subcellular location">
    <subcellularLocation>
        <location evidence="1">Cell membrane</location>
        <topology evidence="1">Multi-pass membrane protein</topology>
    </subcellularLocation>
</comment>
<feature type="transmembrane region" description="Helical" evidence="8">
    <location>
        <begin position="314"/>
        <end position="337"/>
    </location>
</feature>
<evidence type="ECO:0000256" key="2">
    <source>
        <dbReference type="ARBA" id="ARBA00022475"/>
    </source>
</evidence>
<evidence type="ECO:0000256" key="7">
    <source>
        <dbReference type="ARBA" id="ARBA00023180"/>
    </source>
</evidence>
<reference evidence="10 11" key="1">
    <citation type="submission" date="2015-12" db="EMBL/GenBank/DDBJ databases">
        <title>The genome of Folsomia candida.</title>
        <authorList>
            <person name="Faddeeva A."/>
            <person name="Derks M.F."/>
            <person name="Anvar Y."/>
            <person name="Smit S."/>
            <person name="Van Straalen N."/>
            <person name="Roelofs D."/>
        </authorList>
    </citation>
    <scope>NUCLEOTIDE SEQUENCE [LARGE SCALE GENOMIC DNA]</scope>
    <source>
        <strain evidence="10 11">VU population</strain>
        <tissue evidence="10">Whole body</tissue>
    </source>
</reference>
<feature type="transmembrane region" description="Helical" evidence="8">
    <location>
        <begin position="384"/>
        <end position="407"/>
    </location>
</feature>
<proteinExistence type="predicted"/>
<evidence type="ECO:0000256" key="9">
    <source>
        <dbReference type="SAM" id="SignalP"/>
    </source>
</evidence>
<evidence type="ECO:0000313" key="11">
    <source>
        <dbReference type="Proteomes" id="UP000198287"/>
    </source>
</evidence>
<gene>
    <name evidence="10" type="ORF">Fcan01_10448</name>
</gene>
<dbReference type="Proteomes" id="UP000198287">
    <property type="component" value="Unassembled WGS sequence"/>
</dbReference>
<keyword evidence="4 8" id="KW-1133">Transmembrane helix</keyword>
<evidence type="ECO:0000313" key="10">
    <source>
        <dbReference type="EMBL" id="OXA54815.1"/>
    </source>
</evidence>
<evidence type="ECO:0000256" key="3">
    <source>
        <dbReference type="ARBA" id="ARBA00022692"/>
    </source>
</evidence>
<keyword evidence="9" id="KW-0732">Signal</keyword>
<keyword evidence="2" id="KW-1003">Cell membrane</keyword>
<name>A0A226EB71_FOLCA</name>
<organism evidence="10 11">
    <name type="scientific">Folsomia candida</name>
    <name type="common">Springtail</name>
    <dbReference type="NCBI Taxonomy" id="158441"/>
    <lineage>
        <taxon>Eukaryota</taxon>
        <taxon>Metazoa</taxon>
        <taxon>Ecdysozoa</taxon>
        <taxon>Arthropoda</taxon>
        <taxon>Hexapoda</taxon>
        <taxon>Collembola</taxon>
        <taxon>Entomobryomorpha</taxon>
        <taxon>Isotomoidea</taxon>
        <taxon>Isotomidae</taxon>
        <taxon>Proisotominae</taxon>
        <taxon>Folsomia</taxon>
    </lineage>
</organism>
<evidence type="ECO:0000256" key="6">
    <source>
        <dbReference type="ARBA" id="ARBA00023170"/>
    </source>
</evidence>
<feature type="transmembrane region" description="Helical" evidence="8">
    <location>
        <begin position="625"/>
        <end position="643"/>
    </location>
</feature>
<dbReference type="EMBL" id="LNIX01000005">
    <property type="protein sequence ID" value="OXA54815.1"/>
    <property type="molecule type" value="Genomic_DNA"/>
</dbReference>
<dbReference type="GO" id="GO:0005886">
    <property type="term" value="C:plasma membrane"/>
    <property type="evidence" value="ECO:0007669"/>
    <property type="project" value="UniProtKB-SubCell"/>
</dbReference>
<feature type="transmembrane region" description="Helical" evidence="8">
    <location>
        <begin position="349"/>
        <end position="372"/>
    </location>
</feature>
<evidence type="ECO:0008006" key="12">
    <source>
        <dbReference type="Google" id="ProtNLM"/>
    </source>
</evidence>
<evidence type="ECO:0000256" key="1">
    <source>
        <dbReference type="ARBA" id="ARBA00004651"/>
    </source>
</evidence>
<comment type="caution">
    <text evidence="10">The sequence shown here is derived from an EMBL/GenBank/DDBJ whole genome shotgun (WGS) entry which is preliminary data.</text>
</comment>
<keyword evidence="7" id="KW-0325">Glycoprotein</keyword>
<keyword evidence="3 8" id="KW-0812">Transmembrane</keyword>
<evidence type="ECO:0000256" key="8">
    <source>
        <dbReference type="SAM" id="Phobius"/>
    </source>
</evidence>
<dbReference type="PANTHER" id="PTHR42643:SF24">
    <property type="entry name" value="IONOTROPIC RECEPTOR 60A"/>
    <property type="match status" value="1"/>
</dbReference>